<dbReference type="Pfam" id="PF17784">
    <property type="entry name" value="Sulfotransfer_4"/>
    <property type="match status" value="1"/>
</dbReference>
<dbReference type="PANTHER" id="PTHR36978:SF4">
    <property type="entry name" value="P-LOOP CONTAINING NUCLEOSIDE TRIPHOSPHATE HYDROLASE PROTEIN"/>
    <property type="match status" value="1"/>
</dbReference>
<name>A0AAC9U1S6_9GAMM</name>
<dbReference type="InterPro" id="IPR040632">
    <property type="entry name" value="Sulfotransfer_4"/>
</dbReference>
<evidence type="ECO:0000313" key="2">
    <source>
        <dbReference type="Proteomes" id="UP000198233"/>
    </source>
</evidence>
<dbReference type="AlphaFoldDB" id="A0AAC9U1S6"/>
<dbReference type="Gene3D" id="3.40.50.300">
    <property type="entry name" value="P-loop containing nucleotide triphosphate hydrolases"/>
    <property type="match status" value="1"/>
</dbReference>
<dbReference type="InterPro" id="IPR027417">
    <property type="entry name" value="P-loop_NTPase"/>
</dbReference>
<dbReference type="RefSeq" id="WP_088905826.1">
    <property type="nucleotide sequence ID" value="NZ_CP022272.1"/>
</dbReference>
<accession>A0AAC9U1S6</accession>
<proteinExistence type="predicted"/>
<reference evidence="1 2" key="1">
    <citation type="submission" date="2017-06" db="EMBL/GenBank/DDBJ databases">
        <title>Complete genome sequence of Shewanella marisflavi EP1 associated with anaerobic 2,4-dinitrotoluene reduction and salt tolerance.</title>
        <authorList>
            <person name="Huang J."/>
        </authorList>
    </citation>
    <scope>NUCLEOTIDE SEQUENCE [LARGE SCALE GENOMIC DNA]</scope>
    <source>
        <strain evidence="1 2">EP1</strain>
    </source>
</reference>
<dbReference type="KEGG" id="smav:CFF01_19040"/>
<dbReference type="Proteomes" id="UP000198233">
    <property type="component" value="Chromosome"/>
</dbReference>
<dbReference type="EMBL" id="CP022272">
    <property type="protein sequence ID" value="ASJ98510.1"/>
    <property type="molecule type" value="Genomic_DNA"/>
</dbReference>
<evidence type="ECO:0000313" key="1">
    <source>
        <dbReference type="EMBL" id="ASJ98510.1"/>
    </source>
</evidence>
<organism evidence="1 2">
    <name type="scientific">Shewanella marisflavi</name>
    <dbReference type="NCBI Taxonomy" id="260364"/>
    <lineage>
        <taxon>Bacteria</taxon>
        <taxon>Pseudomonadati</taxon>
        <taxon>Pseudomonadota</taxon>
        <taxon>Gammaproteobacteria</taxon>
        <taxon>Alteromonadales</taxon>
        <taxon>Shewanellaceae</taxon>
        <taxon>Shewanella</taxon>
    </lineage>
</organism>
<sequence length="232" mass="26518">MKSHQPASTTYQGRPATKIFIVGLPRTGTTSVSVALLEMGLRVAHQAFTKQAVILADAVSDAPCFSDYRQLHSLYPDAKFVYLDRPLDAWVPSMQMLLSRMLVHLDQGRGRFHPLLKRSFGHTFGIYRVANPMDAEHLKTCYQMHKQQVFEYFHQSQAFTQQFLSLQLDQPQSLSRLASFIGVDIPVASSESEFPHLNRGRNVASWDEYKHKLKINSNLAGPENRKYFNYKI</sequence>
<dbReference type="SUPFAM" id="SSF52540">
    <property type="entry name" value="P-loop containing nucleoside triphosphate hydrolases"/>
    <property type="match status" value="1"/>
</dbReference>
<protein>
    <submittedName>
        <fullName evidence="1">Sulfotransferase family protein</fullName>
    </submittedName>
</protein>
<gene>
    <name evidence="1" type="ORF">CFF01_19040</name>
</gene>
<dbReference type="PANTHER" id="PTHR36978">
    <property type="entry name" value="P-LOOP CONTAINING NUCLEOTIDE TRIPHOSPHATE HYDROLASE"/>
    <property type="match status" value="1"/>
</dbReference>